<dbReference type="Gene3D" id="3.20.20.80">
    <property type="entry name" value="Glycosidases"/>
    <property type="match status" value="1"/>
</dbReference>
<dbReference type="GO" id="GO:0016985">
    <property type="term" value="F:mannan endo-1,4-beta-mannosidase activity"/>
    <property type="evidence" value="ECO:0007669"/>
    <property type="project" value="UniProtKB-EC"/>
</dbReference>
<dbReference type="PANTHER" id="PTHR31451">
    <property type="match status" value="1"/>
</dbReference>
<dbReference type="GO" id="GO:0000272">
    <property type="term" value="P:polysaccharide catabolic process"/>
    <property type="evidence" value="ECO:0007669"/>
    <property type="project" value="InterPro"/>
</dbReference>
<dbReference type="InterPro" id="IPR006311">
    <property type="entry name" value="TAT_signal"/>
</dbReference>
<evidence type="ECO:0000256" key="8">
    <source>
        <dbReference type="ARBA" id="ARBA00023295"/>
    </source>
</evidence>
<evidence type="ECO:0000256" key="3">
    <source>
        <dbReference type="ARBA" id="ARBA00005641"/>
    </source>
</evidence>
<dbReference type="InterPro" id="IPR017853">
    <property type="entry name" value="GH"/>
</dbReference>
<accession>A0A2P6VS65</accession>
<evidence type="ECO:0000256" key="2">
    <source>
        <dbReference type="ARBA" id="ARBA00004613"/>
    </source>
</evidence>
<dbReference type="AlphaFoldDB" id="A0A2P6VS65"/>
<organism evidence="11 12">
    <name type="scientific">Micractinium conductrix</name>
    <dbReference type="NCBI Taxonomy" id="554055"/>
    <lineage>
        <taxon>Eukaryota</taxon>
        <taxon>Viridiplantae</taxon>
        <taxon>Chlorophyta</taxon>
        <taxon>core chlorophytes</taxon>
        <taxon>Trebouxiophyceae</taxon>
        <taxon>Chlorellales</taxon>
        <taxon>Chlorellaceae</taxon>
        <taxon>Chlorella clade</taxon>
        <taxon>Micractinium</taxon>
    </lineage>
</organism>
<evidence type="ECO:0000256" key="6">
    <source>
        <dbReference type="ARBA" id="ARBA00022729"/>
    </source>
</evidence>
<evidence type="ECO:0000256" key="9">
    <source>
        <dbReference type="SAM" id="SignalP"/>
    </source>
</evidence>
<dbReference type="Pfam" id="PF26410">
    <property type="entry name" value="GH5_mannosidase"/>
    <property type="match status" value="1"/>
</dbReference>
<dbReference type="Proteomes" id="UP000239649">
    <property type="component" value="Unassembled WGS sequence"/>
</dbReference>
<keyword evidence="12" id="KW-1185">Reference proteome</keyword>
<feature type="signal peptide" evidence="9">
    <location>
        <begin position="1"/>
        <end position="24"/>
    </location>
</feature>
<name>A0A2P6VS65_9CHLO</name>
<comment type="catalytic activity">
    <reaction evidence="1">
        <text>Random hydrolysis of (1-&gt;4)-beta-D-mannosidic linkages in mannans, galactomannans and glucomannans.</text>
        <dbReference type="EC" id="3.2.1.78"/>
    </reaction>
</comment>
<evidence type="ECO:0000256" key="7">
    <source>
        <dbReference type="ARBA" id="ARBA00022801"/>
    </source>
</evidence>
<dbReference type="EC" id="3.2.1.78" evidence="4"/>
<dbReference type="PROSITE" id="PS51318">
    <property type="entry name" value="TAT"/>
    <property type="match status" value="1"/>
</dbReference>
<comment type="caution">
    <text evidence="11">The sequence shown here is derived from an EMBL/GenBank/DDBJ whole genome shotgun (WGS) entry which is preliminary data.</text>
</comment>
<evidence type="ECO:0000313" key="12">
    <source>
        <dbReference type="Proteomes" id="UP000239649"/>
    </source>
</evidence>
<evidence type="ECO:0000259" key="10">
    <source>
        <dbReference type="Pfam" id="PF26410"/>
    </source>
</evidence>
<dbReference type="OrthoDB" id="406631at2759"/>
<keyword evidence="5" id="KW-0964">Secreted</keyword>
<dbReference type="EMBL" id="LHPF02000001">
    <property type="protein sequence ID" value="PSC76925.1"/>
    <property type="molecule type" value="Genomic_DNA"/>
</dbReference>
<evidence type="ECO:0000313" key="11">
    <source>
        <dbReference type="EMBL" id="PSC76925.1"/>
    </source>
</evidence>
<comment type="subcellular location">
    <subcellularLocation>
        <location evidence="2">Secreted</location>
    </subcellularLocation>
</comment>
<gene>
    <name evidence="11" type="primary">g73</name>
    <name evidence="11" type="ORF">C2E20_0073</name>
</gene>
<dbReference type="SUPFAM" id="SSF51445">
    <property type="entry name" value="(Trans)glycosidases"/>
    <property type="match status" value="1"/>
</dbReference>
<dbReference type="PANTHER" id="PTHR31451:SF39">
    <property type="entry name" value="MANNAN ENDO-1,4-BETA-MANNOSIDASE 1"/>
    <property type="match status" value="1"/>
</dbReference>
<feature type="domain" description="Glycoside hydrolase family 5" evidence="10">
    <location>
        <begin position="102"/>
        <end position="421"/>
    </location>
</feature>
<keyword evidence="6 9" id="KW-0732">Signal</keyword>
<reference evidence="11 12" key="1">
    <citation type="journal article" date="2018" name="Plant J.">
        <title>Genome sequences of Chlorella sorokiniana UTEX 1602 and Micractinium conductrix SAG 241.80: implications to maltose excretion by a green alga.</title>
        <authorList>
            <person name="Arriola M.B."/>
            <person name="Velmurugan N."/>
            <person name="Zhang Y."/>
            <person name="Plunkett M.H."/>
            <person name="Hondzo H."/>
            <person name="Barney B.M."/>
        </authorList>
    </citation>
    <scope>NUCLEOTIDE SEQUENCE [LARGE SCALE GENOMIC DNA]</scope>
    <source>
        <strain evidence="11 12">SAG 241.80</strain>
    </source>
</reference>
<comment type="similarity">
    <text evidence="3">Belongs to the glycosyl hydrolase 5 (cellulase A) family.</text>
</comment>
<evidence type="ECO:0000256" key="4">
    <source>
        <dbReference type="ARBA" id="ARBA00012706"/>
    </source>
</evidence>
<sequence>MPPRRRAAALLLALACAAAAGGAAQPAIALPDIACFDCRWLEDLPLDEWSAARNTTLQETLPWGQTVTFPPIDFRQLAEGLCECVLDSLEAPYGSHEPPGRYVRVNGTRLELEGETFRFAGFNAQQALAWAASGQPKLEADLASLFQHAQQLGLGVTRVWAGSAGHVVRPPFLYEYAELAPEAPEPAWAVVQPAPGEHNETALAALDRVVQLAEQHGIRLILNLADQTTRFGANPPGIEPYLKWLAGSLNLTGFTVHDFFTDERAKLIYKHFVCTLANRVNSLTGVKYKDSTAIMAWDLINEPRCPACPGSTPTEAVTAWAAEMSEFVRCIDSNHLVSIGTEGYFSENSTEFLPANPGPWSVCEGTGGTWDARNKSTCGWDCAMLWFRQWMGAHIAAAAAVGKPFVLEEFGVPWSTAQRDDMFRLVQEVFAAAWRNGSSPAAGSLFWGATAGEHVDWAGWQLRLDGGQTEPPPSDAAAALKAGMPAEQQQWLEAVDRMQLAFRRDEEAKACQEAAQRKLADVYESRESASALEIVRELAAEADSVTAAVPAAEAAAVLSC</sequence>
<protein>
    <recommendedName>
        <fullName evidence="4">mannan endo-1,4-beta-mannosidase</fullName>
        <ecNumber evidence="4">3.2.1.78</ecNumber>
    </recommendedName>
</protein>
<dbReference type="InterPro" id="IPR045053">
    <property type="entry name" value="MAN-like"/>
</dbReference>
<proteinExistence type="inferred from homology"/>
<keyword evidence="8" id="KW-0326">Glycosidase</keyword>
<dbReference type="InterPro" id="IPR001547">
    <property type="entry name" value="Glyco_hydro_5"/>
</dbReference>
<evidence type="ECO:0000256" key="5">
    <source>
        <dbReference type="ARBA" id="ARBA00022525"/>
    </source>
</evidence>
<dbReference type="GO" id="GO:0005576">
    <property type="term" value="C:extracellular region"/>
    <property type="evidence" value="ECO:0007669"/>
    <property type="project" value="UniProtKB-SubCell"/>
</dbReference>
<dbReference type="STRING" id="554055.A0A2P6VS65"/>
<evidence type="ECO:0000256" key="1">
    <source>
        <dbReference type="ARBA" id="ARBA00001678"/>
    </source>
</evidence>
<feature type="chain" id="PRO_5015113461" description="mannan endo-1,4-beta-mannosidase" evidence="9">
    <location>
        <begin position="25"/>
        <end position="560"/>
    </location>
</feature>
<keyword evidence="7" id="KW-0378">Hydrolase</keyword>